<feature type="transmembrane region" description="Helical" evidence="1">
    <location>
        <begin position="137"/>
        <end position="157"/>
    </location>
</feature>
<dbReference type="EMBL" id="BIMW01000074">
    <property type="protein sequence ID" value="GCE93516.1"/>
    <property type="molecule type" value="Genomic_DNA"/>
</dbReference>
<feature type="transmembrane region" description="Helical" evidence="1">
    <location>
        <begin position="217"/>
        <end position="238"/>
    </location>
</feature>
<dbReference type="Pfam" id="PF09852">
    <property type="entry name" value="DUF2079"/>
    <property type="match status" value="1"/>
</dbReference>
<proteinExistence type="predicted"/>
<dbReference type="InterPro" id="IPR018650">
    <property type="entry name" value="STSV1_Orf64"/>
</dbReference>
<feature type="transmembrane region" description="Helical" evidence="1">
    <location>
        <begin position="370"/>
        <end position="386"/>
    </location>
</feature>
<keyword evidence="1" id="KW-0472">Membrane</keyword>
<name>A0A5M3T6U3_LIMPL</name>
<evidence type="ECO:0008006" key="4">
    <source>
        <dbReference type="Google" id="ProtNLM"/>
    </source>
</evidence>
<feature type="transmembrane region" description="Helical" evidence="1">
    <location>
        <begin position="295"/>
        <end position="320"/>
    </location>
</feature>
<reference evidence="2 3" key="1">
    <citation type="journal article" date="2019" name="J Genomics">
        <title>The Draft Genome of a Hydrogen-producing Cyanobacterium, Arthrospira platensis NIES-46.</title>
        <authorList>
            <person name="Suzuki S."/>
            <person name="Yamaguchi H."/>
            <person name="Kawachi M."/>
        </authorList>
    </citation>
    <scope>NUCLEOTIDE SEQUENCE [LARGE SCALE GENOMIC DNA]</scope>
    <source>
        <strain evidence="2 3">NIES-46</strain>
    </source>
</reference>
<evidence type="ECO:0000313" key="2">
    <source>
        <dbReference type="EMBL" id="GCE93516.1"/>
    </source>
</evidence>
<gene>
    <name evidence="2" type="ORF">NIES46_15670</name>
</gene>
<accession>A0A5M3T6U3</accession>
<feature type="transmembrane region" description="Helical" evidence="1">
    <location>
        <begin position="97"/>
        <end position="125"/>
    </location>
</feature>
<organism evidence="2 3">
    <name type="scientific">Limnospira platensis NIES-46</name>
    <dbReference type="NCBI Taxonomy" id="1236695"/>
    <lineage>
        <taxon>Bacteria</taxon>
        <taxon>Bacillati</taxon>
        <taxon>Cyanobacteriota</taxon>
        <taxon>Cyanophyceae</taxon>
        <taxon>Oscillatoriophycideae</taxon>
        <taxon>Oscillatoriales</taxon>
        <taxon>Sirenicapillariaceae</taxon>
        <taxon>Limnospira</taxon>
    </lineage>
</organism>
<evidence type="ECO:0000313" key="3">
    <source>
        <dbReference type="Proteomes" id="UP000326169"/>
    </source>
</evidence>
<keyword evidence="3" id="KW-1185">Reference proteome</keyword>
<protein>
    <recommendedName>
        <fullName evidence="4">DUF2079 domain-containing protein</fullName>
    </recommendedName>
</protein>
<feature type="transmembrane region" description="Helical" evidence="1">
    <location>
        <begin position="177"/>
        <end position="205"/>
    </location>
</feature>
<sequence length="539" mass="61324">MVNWHKNPSLKLLLGSAIAFWGICMVLLLHRYFTFYASYDQGIFNQVFWNGIHGRFFQSSLSSALSTNVVHQGQFPDVSYHRLGQHFTPALLLWLPLYAIFPSPVTLSVLQVTLVTAAGLVLYLLARQYLEPPLSALIVVSFYGANAVIGPTLANFHDVSQIPLFVFTLLLAMEKGWWWLFWIFSVLILGVREDAGVVLFGVGVYMILSHRFPRRGLIVCVLSFGYMLVLTNLIMPLFSADISQRFMMERFGQYAEGDEASTLQIIWGMVSNPLRFIQQLFTPFGRTITYLLGQWLPLAFIPAIAPASWMIAGFPLLKLFSAQGMSVLAITIRYAMTVVPGLFYGSILWWAKQQEKSPEAELPSPKFRRFWVACICLSLIFTITSNPNRTLYFLIPDSIQPWVYVSLTEQWPRSQNMRSLLAEIPPDASVAGTTYLIPHLSSRRQVLRFPLYQLINDQGQLVAMDYIIADLWQLQRYQVAFSGDRDALRAIVETTDRLTSTQEYGILQFDNGLLLMRRGFPSDPNAMEAWGEFRQEVIS</sequence>
<keyword evidence="1" id="KW-1133">Transmembrane helix</keyword>
<dbReference type="Proteomes" id="UP000326169">
    <property type="component" value="Unassembled WGS sequence"/>
</dbReference>
<evidence type="ECO:0000256" key="1">
    <source>
        <dbReference type="SAM" id="Phobius"/>
    </source>
</evidence>
<feature type="transmembrane region" description="Helical" evidence="1">
    <location>
        <begin position="332"/>
        <end position="350"/>
    </location>
</feature>
<comment type="caution">
    <text evidence="2">The sequence shown here is derived from an EMBL/GenBank/DDBJ whole genome shotgun (WGS) entry which is preliminary data.</text>
</comment>
<keyword evidence="1" id="KW-0812">Transmembrane</keyword>
<feature type="transmembrane region" description="Helical" evidence="1">
    <location>
        <begin position="12"/>
        <end position="33"/>
    </location>
</feature>